<keyword evidence="4" id="KW-1185">Reference proteome</keyword>
<dbReference type="NCBIfam" id="NF008551">
    <property type="entry name" value="PRK11478.1"/>
    <property type="match status" value="1"/>
</dbReference>
<evidence type="ECO:0000313" key="3">
    <source>
        <dbReference type="EMBL" id="KTD17849.1"/>
    </source>
</evidence>
<protein>
    <submittedName>
        <fullName evidence="3">Putative lyase</fullName>
    </submittedName>
</protein>
<proteinExistence type="predicted"/>
<dbReference type="PATRIC" id="fig|456.5.peg.2311"/>
<dbReference type="PANTHER" id="PTHR36113">
    <property type="entry name" value="LYASE, PUTATIVE-RELATED-RELATED"/>
    <property type="match status" value="1"/>
</dbReference>
<dbReference type="InterPro" id="IPR037478">
    <property type="entry name" value="YwkD-like_dom"/>
</dbReference>
<evidence type="ECO:0000313" key="4">
    <source>
        <dbReference type="Proteomes" id="UP000055035"/>
    </source>
</evidence>
<reference evidence="3 4" key="1">
    <citation type="submission" date="2015-11" db="EMBL/GenBank/DDBJ databases">
        <title>Genomic analysis of 38 Legionella species identifies large and diverse effector repertoires.</title>
        <authorList>
            <person name="Burstein D."/>
            <person name="Amaro F."/>
            <person name="Zusman T."/>
            <person name="Lifshitz Z."/>
            <person name="Cohen O."/>
            <person name="Gilbert J.A."/>
            <person name="Pupko T."/>
            <person name="Shuman H.A."/>
            <person name="Segal G."/>
        </authorList>
    </citation>
    <scope>NUCLEOTIDE SEQUENCE [LARGE SCALE GENOMIC DNA]</scope>
    <source>
        <strain evidence="3 4">BL-540</strain>
    </source>
</reference>
<dbReference type="InterPro" id="IPR037523">
    <property type="entry name" value="VOC_core"/>
</dbReference>
<accession>A0A0W0VDY6</accession>
<evidence type="ECO:0000256" key="1">
    <source>
        <dbReference type="ARBA" id="ARBA00022723"/>
    </source>
</evidence>
<dbReference type="GO" id="GO:0046872">
    <property type="term" value="F:metal ion binding"/>
    <property type="evidence" value="ECO:0007669"/>
    <property type="project" value="UniProtKB-KW"/>
</dbReference>
<dbReference type="PROSITE" id="PS51819">
    <property type="entry name" value="VOC"/>
    <property type="match status" value="1"/>
</dbReference>
<dbReference type="InterPro" id="IPR004360">
    <property type="entry name" value="Glyas_Fos-R_dOase_dom"/>
</dbReference>
<dbReference type="SUPFAM" id="SSF54593">
    <property type="entry name" value="Glyoxalase/Bleomycin resistance protein/Dihydroxybiphenyl dioxygenase"/>
    <property type="match status" value="1"/>
</dbReference>
<dbReference type="InterPro" id="IPR051332">
    <property type="entry name" value="Fosfomycin_Res_Enzymes"/>
</dbReference>
<dbReference type="Gene3D" id="3.10.180.10">
    <property type="entry name" value="2,3-Dihydroxybiphenyl 1,2-Dioxygenase, domain 1"/>
    <property type="match status" value="1"/>
</dbReference>
<dbReference type="GO" id="GO:0016829">
    <property type="term" value="F:lyase activity"/>
    <property type="evidence" value="ECO:0007669"/>
    <property type="project" value="UniProtKB-KW"/>
</dbReference>
<gene>
    <name evidence="3" type="ORF">Ljor_2155</name>
</gene>
<dbReference type="EMBL" id="LNYJ01000011">
    <property type="protein sequence ID" value="KTD17849.1"/>
    <property type="molecule type" value="Genomic_DNA"/>
</dbReference>
<dbReference type="Pfam" id="PF00903">
    <property type="entry name" value="Glyoxalase"/>
    <property type="match status" value="1"/>
</dbReference>
<dbReference type="STRING" id="456.Ljor_2155"/>
<keyword evidence="1" id="KW-0479">Metal-binding</keyword>
<dbReference type="Proteomes" id="UP000055035">
    <property type="component" value="Unassembled WGS sequence"/>
</dbReference>
<dbReference type="CDD" id="cd08352">
    <property type="entry name" value="VOC_Bs_YwkD_like"/>
    <property type="match status" value="1"/>
</dbReference>
<keyword evidence="3" id="KW-0456">Lyase</keyword>
<name>A0A0W0VDY6_9GAMM</name>
<evidence type="ECO:0000259" key="2">
    <source>
        <dbReference type="PROSITE" id="PS51819"/>
    </source>
</evidence>
<dbReference type="AlphaFoldDB" id="A0A0W0VDY6"/>
<feature type="domain" description="VOC" evidence="2">
    <location>
        <begin position="4"/>
        <end position="127"/>
    </location>
</feature>
<sequence length="127" mass="15014">MLNRIHHIAIICSDYVKSKQFYTEILGLQVIREQYRADKHSWKLDLALNGQYIIELFSFQNPPKRLSWPEACGLRHLAFEVDNLTEVLNGLKDKHIEAEPIRFDEATNKTFSFIFDPDQLPIELYEY</sequence>
<dbReference type="PANTHER" id="PTHR36113:SF6">
    <property type="entry name" value="FOSFOMYCIN RESISTANCE PROTEIN FOSX"/>
    <property type="match status" value="1"/>
</dbReference>
<organism evidence="3 4">
    <name type="scientific">Legionella jordanis</name>
    <dbReference type="NCBI Taxonomy" id="456"/>
    <lineage>
        <taxon>Bacteria</taxon>
        <taxon>Pseudomonadati</taxon>
        <taxon>Pseudomonadota</taxon>
        <taxon>Gammaproteobacteria</taxon>
        <taxon>Legionellales</taxon>
        <taxon>Legionellaceae</taxon>
        <taxon>Legionella</taxon>
    </lineage>
</organism>
<dbReference type="RefSeq" id="WP_058471567.1">
    <property type="nucleotide sequence ID" value="NZ_CAAAIC010000001.1"/>
</dbReference>
<dbReference type="InterPro" id="IPR029068">
    <property type="entry name" value="Glyas_Bleomycin-R_OHBP_Dase"/>
</dbReference>
<comment type="caution">
    <text evidence="3">The sequence shown here is derived from an EMBL/GenBank/DDBJ whole genome shotgun (WGS) entry which is preliminary data.</text>
</comment>